<dbReference type="AlphaFoldDB" id="A0A1G8ZXL9"/>
<dbReference type="PANTHER" id="PTHR10361">
    <property type="entry name" value="SODIUM-BILE ACID COTRANSPORTER"/>
    <property type="match status" value="1"/>
</dbReference>
<keyword evidence="4 5" id="KW-0472">Membrane</keyword>
<dbReference type="Proteomes" id="UP000199008">
    <property type="component" value="Unassembled WGS sequence"/>
</dbReference>
<dbReference type="InterPro" id="IPR002657">
    <property type="entry name" value="BilAc:Na_symport/Acr3"/>
</dbReference>
<feature type="transmembrane region" description="Helical" evidence="5">
    <location>
        <begin position="69"/>
        <end position="92"/>
    </location>
</feature>
<keyword evidence="2 5" id="KW-0812">Transmembrane</keyword>
<sequence length="328" mass="34695">MNALIRFSQFVGNTFAVWALVFAVLAFVFPSGFSWIAPYISILLGIIMFGMGLTLKLGDFKEVVKAPKAVLFTVAAQYIVMPLISVLLVWVFQLPAEIAIGVILVGCTPGGTSSNVMTFLAKGNVAVSIAATSISTLLAPVVTPMLTLLLASALLPVSFMDMFISIVQIVLIPVVAGVVVNYLLGGERVEKVVGVLPLVSVVGIIAVIAAVVSTNVQNIIETGLLIFAVVILHNLLGYGVGFVIGRLLHFKVQDQKAISIEVGMQNSGLAATLAAAHFSPIAAVPGAIFSVWHNISGSLVANWMSKMENDDDDNSELEETGKTEEIIN</sequence>
<keyword evidence="3 5" id="KW-1133">Transmembrane helix</keyword>
<dbReference type="Pfam" id="PF01758">
    <property type="entry name" value="SBF"/>
    <property type="match status" value="1"/>
</dbReference>
<feature type="transmembrane region" description="Helical" evidence="5">
    <location>
        <begin position="163"/>
        <end position="185"/>
    </location>
</feature>
<evidence type="ECO:0000313" key="7">
    <source>
        <dbReference type="Proteomes" id="UP000199008"/>
    </source>
</evidence>
<comment type="subcellular location">
    <subcellularLocation>
        <location evidence="1">Membrane</location>
        <topology evidence="1">Multi-pass membrane protein</topology>
    </subcellularLocation>
</comment>
<gene>
    <name evidence="6" type="ORF">SAMN05216216_10135</name>
</gene>
<evidence type="ECO:0000256" key="2">
    <source>
        <dbReference type="ARBA" id="ARBA00022692"/>
    </source>
</evidence>
<evidence type="ECO:0000256" key="3">
    <source>
        <dbReference type="ARBA" id="ARBA00022989"/>
    </source>
</evidence>
<proteinExistence type="predicted"/>
<evidence type="ECO:0000313" key="6">
    <source>
        <dbReference type="EMBL" id="SDK19793.1"/>
    </source>
</evidence>
<evidence type="ECO:0000256" key="4">
    <source>
        <dbReference type="ARBA" id="ARBA00023136"/>
    </source>
</evidence>
<accession>A0A1G8ZXL9</accession>
<evidence type="ECO:0000256" key="5">
    <source>
        <dbReference type="SAM" id="Phobius"/>
    </source>
</evidence>
<feature type="transmembrane region" description="Helical" evidence="5">
    <location>
        <begin position="7"/>
        <end position="29"/>
    </location>
</feature>
<dbReference type="RefSeq" id="WP_092983586.1">
    <property type="nucleotide sequence ID" value="NZ_FNFY01000001.1"/>
</dbReference>
<name>A0A1G8ZXL9_9BACL</name>
<feature type="transmembrane region" description="Helical" evidence="5">
    <location>
        <begin position="98"/>
        <end position="120"/>
    </location>
</feature>
<dbReference type="InterPro" id="IPR038770">
    <property type="entry name" value="Na+/solute_symporter_sf"/>
</dbReference>
<feature type="transmembrane region" description="Helical" evidence="5">
    <location>
        <begin position="269"/>
        <end position="292"/>
    </location>
</feature>
<dbReference type="OrthoDB" id="9806785at2"/>
<keyword evidence="7" id="KW-1185">Reference proteome</keyword>
<dbReference type="GO" id="GO:0016020">
    <property type="term" value="C:membrane"/>
    <property type="evidence" value="ECO:0007669"/>
    <property type="project" value="UniProtKB-SubCell"/>
</dbReference>
<feature type="transmembrane region" description="Helical" evidence="5">
    <location>
        <begin position="35"/>
        <end position="57"/>
    </location>
</feature>
<evidence type="ECO:0000256" key="1">
    <source>
        <dbReference type="ARBA" id="ARBA00004141"/>
    </source>
</evidence>
<dbReference type="EMBL" id="FNFY01000001">
    <property type="protein sequence ID" value="SDK19793.1"/>
    <property type="molecule type" value="Genomic_DNA"/>
</dbReference>
<organism evidence="6 7">
    <name type="scientific">Lacicoccus qingdaonensis</name>
    <dbReference type="NCBI Taxonomy" id="576118"/>
    <lineage>
        <taxon>Bacteria</taxon>
        <taxon>Bacillati</taxon>
        <taxon>Bacillota</taxon>
        <taxon>Bacilli</taxon>
        <taxon>Bacillales</taxon>
        <taxon>Salinicoccaceae</taxon>
        <taxon>Lacicoccus</taxon>
    </lineage>
</organism>
<feature type="transmembrane region" description="Helical" evidence="5">
    <location>
        <begin position="192"/>
        <end position="212"/>
    </location>
</feature>
<dbReference type="InterPro" id="IPR004710">
    <property type="entry name" value="Bilac:Na_transpt"/>
</dbReference>
<protein>
    <submittedName>
        <fullName evidence="6">Bile acid:Na+ symporter, BASS family</fullName>
    </submittedName>
</protein>
<dbReference type="STRING" id="576118.SAMN05216216_10135"/>
<dbReference type="Gene3D" id="1.20.1530.20">
    <property type="match status" value="1"/>
</dbReference>
<reference evidence="7" key="1">
    <citation type="submission" date="2016-10" db="EMBL/GenBank/DDBJ databases">
        <authorList>
            <person name="Varghese N."/>
            <person name="Submissions S."/>
        </authorList>
    </citation>
    <scope>NUCLEOTIDE SEQUENCE [LARGE SCALE GENOMIC DNA]</scope>
    <source>
        <strain evidence="7">CGMCC 1.8895</strain>
    </source>
</reference>
<dbReference type="PANTHER" id="PTHR10361:SF28">
    <property type="entry name" value="P3 PROTEIN-RELATED"/>
    <property type="match status" value="1"/>
</dbReference>
<feature type="transmembrane region" description="Helical" evidence="5">
    <location>
        <begin position="224"/>
        <end position="248"/>
    </location>
</feature>
<feature type="transmembrane region" description="Helical" evidence="5">
    <location>
        <begin position="127"/>
        <end position="151"/>
    </location>
</feature>